<feature type="chain" id="PRO_5045589312" description="HAUS augmin-like complex subunit 6 N-terminal domain-containing protein" evidence="3">
    <location>
        <begin position="28"/>
        <end position="676"/>
    </location>
</feature>
<accession>A0ABP1E615</accession>
<gene>
    <name evidence="4" type="ORF">GFSPODELE1_LOCUS10203</name>
</gene>
<evidence type="ECO:0000256" key="1">
    <source>
        <dbReference type="SAM" id="Coils"/>
    </source>
</evidence>
<dbReference type="EMBL" id="OZ037951">
    <property type="protein sequence ID" value="CAL1715397.1"/>
    <property type="molecule type" value="Genomic_DNA"/>
</dbReference>
<sequence length="676" mass="74709">MSERVISLPNSLVLLIHLHLLNFPAQPGNVGYDEHIFNASKRGIRDRSKSMEDICYFLVGKIEGQSSNLKKIFPTYPCTQPSDTVAFRTTLTKYMETLKSDALRSPVADPTSNANASSKAAWWWKEVIIRKSTLEECGGERFEKLMLALSTQALLKCTPNEFLGSALSELTVTSHEAILGQIDAYSKALAAFKDSRRVWEHSANDLTCRQDALTALRSMLNNPEEGSGSKYINIPTDKLLAVQDSRVRDIREAHWMEGVNANALDLVLSILGLPLKNQVSSRNNISAESSDTEHLNSAAVDPKSIVTPSPPLPIAAAHHPTHLKGLRQPVLPNSLQRSSETADSDALSHDNTLPLIAERLKNEAQKQQALREALTNAQRQAAELEAKLQASKPVDSHVTRFRLDLSTPSNTNVQVVFKSFVSGNSTTLDHQSKLEARIVDTRDNLPAWPSTPDLYSEPSPSPPPSPKLATRLPQATNVRKPAITITRADSQCTMAIAGSKIPHLPSRPMSSSHIADPSDANQRKSLKKAGRKSNALMRGRARRSSAFVRRKTGTYIDEDFERFANEAMNDSTSSAETDLCGTPRPKITKGTPLTPLSNTKMSVPRPSFDMESHERAMTVPLPRLSLDSHDEALVAEDEEEVYEGNSMTLKEILLKADVTQFDLLREDDLEDETFEW</sequence>
<name>A0ABP1E615_9APHY</name>
<keyword evidence="1" id="KW-0175">Coiled coil</keyword>
<protein>
    <recommendedName>
        <fullName evidence="6">HAUS augmin-like complex subunit 6 N-terminal domain-containing protein</fullName>
    </recommendedName>
</protein>
<feature type="region of interest" description="Disordered" evidence="2">
    <location>
        <begin position="501"/>
        <end position="545"/>
    </location>
</feature>
<evidence type="ECO:0000313" key="4">
    <source>
        <dbReference type="EMBL" id="CAL1715397.1"/>
    </source>
</evidence>
<evidence type="ECO:0000256" key="2">
    <source>
        <dbReference type="SAM" id="MobiDB-lite"/>
    </source>
</evidence>
<reference evidence="5" key="1">
    <citation type="submission" date="2024-04" db="EMBL/GenBank/DDBJ databases">
        <authorList>
            <person name="Shaw F."/>
            <person name="Minotto A."/>
        </authorList>
    </citation>
    <scope>NUCLEOTIDE SEQUENCE [LARGE SCALE GENOMIC DNA]</scope>
</reference>
<evidence type="ECO:0000256" key="3">
    <source>
        <dbReference type="SAM" id="SignalP"/>
    </source>
</evidence>
<feature type="region of interest" description="Disordered" evidence="2">
    <location>
        <begin position="444"/>
        <end position="471"/>
    </location>
</feature>
<evidence type="ECO:0000313" key="5">
    <source>
        <dbReference type="Proteomes" id="UP001497453"/>
    </source>
</evidence>
<evidence type="ECO:0008006" key="6">
    <source>
        <dbReference type="Google" id="ProtNLM"/>
    </source>
</evidence>
<feature type="region of interest" description="Disordered" evidence="2">
    <location>
        <begin position="568"/>
        <end position="604"/>
    </location>
</feature>
<keyword evidence="5" id="KW-1185">Reference proteome</keyword>
<feature type="signal peptide" evidence="3">
    <location>
        <begin position="1"/>
        <end position="27"/>
    </location>
</feature>
<feature type="coiled-coil region" evidence="1">
    <location>
        <begin position="357"/>
        <end position="387"/>
    </location>
</feature>
<proteinExistence type="predicted"/>
<keyword evidence="3" id="KW-0732">Signal</keyword>
<organism evidence="4 5">
    <name type="scientific">Somion occarium</name>
    <dbReference type="NCBI Taxonomy" id="3059160"/>
    <lineage>
        <taxon>Eukaryota</taxon>
        <taxon>Fungi</taxon>
        <taxon>Dikarya</taxon>
        <taxon>Basidiomycota</taxon>
        <taxon>Agaricomycotina</taxon>
        <taxon>Agaricomycetes</taxon>
        <taxon>Polyporales</taxon>
        <taxon>Cerrenaceae</taxon>
        <taxon>Somion</taxon>
    </lineage>
</organism>
<dbReference type="Proteomes" id="UP001497453">
    <property type="component" value="Chromosome 8"/>
</dbReference>